<dbReference type="CDD" id="cd02440">
    <property type="entry name" value="AdoMet_MTases"/>
    <property type="match status" value="1"/>
</dbReference>
<feature type="binding site" evidence="1">
    <location>
        <begin position="328"/>
        <end position="331"/>
    </location>
    <ligand>
        <name>substrate</name>
    </ligand>
</feature>
<organism evidence="5 6">
    <name type="scientific">Alicyclobacillus mengziensis</name>
    <dbReference type="NCBI Taxonomy" id="2931921"/>
    <lineage>
        <taxon>Bacteria</taxon>
        <taxon>Bacillati</taxon>
        <taxon>Bacillota</taxon>
        <taxon>Bacilli</taxon>
        <taxon>Bacillales</taxon>
        <taxon>Alicyclobacillaceae</taxon>
        <taxon>Alicyclobacillus</taxon>
    </lineage>
</organism>
<dbReference type="PANTHER" id="PTHR18895">
    <property type="entry name" value="HEMK METHYLTRANSFERASE"/>
    <property type="match status" value="1"/>
</dbReference>
<dbReference type="SUPFAM" id="SSF53335">
    <property type="entry name" value="S-adenosyl-L-methionine-dependent methyltransferases"/>
    <property type="match status" value="1"/>
</dbReference>
<dbReference type="HAMAP" id="MF_02126">
    <property type="entry name" value="RF_methyltr_PrmC"/>
    <property type="match status" value="1"/>
</dbReference>
<feature type="binding site" evidence="1">
    <location>
        <position position="253"/>
    </location>
    <ligand>
        <name>S-adenosyl-L-methionine</name>
        <dbReference type="ChEBI" id="CHEBI:59789"/>
    </ligand>
</feature>
<dbReference type="InterPro" id="IPR019874">
    <property type="entry name" value="RF_methyltr_PrmC"/>
</dbReference>
<evidence type="ECO:0000313" key="5">
    <source>
        <dbReference type="EMBL" id="QSO47608.1"/>
    </source>
</evidence>
<comment type="catalytic activity">
    <reaction evidence="1">
        <text>L-glutaminyl-[peptide chain release factor] + S-adenosyl-L-methionine = N(5)-methyl-L-glutaminyl-[peptide chain release factor] + S-adenosyl-L-homocysteine + H(+)</text>
        <dbReference type="Rhea" id="RHEA:42896"/>
        <dbReference type="Rhea" id="RHEA-COMP:10271"/>
        <dbReference type="Rhea" id="RHEA-COMP:10272"/>
        <dbReference type="ChEBI" id="CHEBI:15378"/>
        <dbReference type="ChEBI" id="CHEBI:30011"/>
        <dbReference type="ChEBI" id="CHEBI:57856"/>
        <dbReference type="ChEBI" id="CHEBI:59789"/>
        <dbReference type="ChEBI" id="CHEBI:61891"/>
        <dbReference type="EC" id="2.1.1.297"/>
    </reaction>
</comment>
<comment type="similarity">
    <text evidence="1">Belongs to the protein N5-glutamine methyltransferase family. PrmC subfamily.</text>
</comment>
<accession>A0A9X7VYV4</accession>
<dbReference type="Gene3D" id="3.40.50.150">
    <property type="entry name" value="Vaccinia Virus protein VP39"/>
    <property type="match status" value="1"/>
</dbReference>
<dbReference type="GO" id="GO:0003676">
    <property type="term" value="F:nucleic acid binding"/>
    <property type="evidence" value="ECO:0007669"/>
    <property type="project" value="InterPro"/>
</dbReference>
<dbReference type="Pfam" id="PF17827">
    <property type="entry name" value="PrmC_N"/>
    <property type="match status" value="1"/>
</dbReference>
<dbReference type="EMBL" id="CP071182">
    <property type="protein sequence ID" value="QSO47608.1"/>
    <property type="molecule type" value="Genomic_DNA"/>
</dbReference>
<dbReference type="PROSITE" id="PS00092">
    <property type="entry name" value="N6_MTASE"/>
    <property type="match status" value="1"/>
</dbReference>
<protein>
    <recommendedName>
        <fullName evidence="1">Release factor glutamine methyltransferase</fullName>
        <shortName evidence="1">RF MTase</shortName>
        <ecNumber evidence="1">2.1.1.297</ecNumber>
    </recommendedName>
    <alternativeName>
        <fullName evidence="1">N5-glutamine methyltransferase PrmC</fullName>
    </alternativeName>
    <alternativeName>
        <fullName evidence="1">Protein-(glutamine-N5) MTase PrmC</fullName>
    </alternativeName>
    <alternativeName>
        <fullName evidence="1">Protein-glutamine N-methyltransferase PrmC</fullName>
    </alternativeName>
</protein>
<evidence type="ECO:0000259" key="3">
    <source>
        <dbReference type="Pfam" id="PF13649"/>
    </source>
</evidence>
<dbReference type="InterPro" id="IPR029063">
    <property type="entry name" value="SAM-dependent_MTases_sf"/>
</dbReference>
<gene>
    <name evidence="1" type="primary">prmC</name>
    <name evidence="5" type="ORF">JZ786_00645</name>
</gene>
<evidence type="ECO:0000256" key="1">
    <source>
        <dbReference type="HAMAP-Rule" id="MF_02126"/>
    </source>
</evidence>
<reference evidence="5 6" key="1">
    <citation type="submission" date="2021-02" db="EMBL/GenBank/DDBJ databases">
        <title>Alicyclobacillus curvatus sp. nov. and Alicyclobacillus mengziensis sp. nov., two acidophilic bacteria isolated from acid mine drainage.</title>
        <authorList>
            <person name="Huang Y."/>
        </authorList>
    </citation>
    <scope>NUCLEOTIDE SEQUENCE [LARGE SCALE GENOMIC DNA]</scope>
    <source>
        <strain evidence="5 6">S30H14</strain>
    </source>
</reference>
<dbReference type="Proteomes" id="UP000663505">
    <property type="component" value="Chromosome"/>
</dbReference>
<feature type="domain" description="Release factor glutamine methyltransferase N-terminal" evidence="4">
    <location>
        <begin position="94"/>
        <end position="148"/>
    </location>
</feature>
<dbReference type="AlphaFoldDB" id="A0A9X7VYV4"/>
<comment type="caution">
    <text evidence="1">Lacks conserved residue(s) required for the propagation of feature annotation.</text>
</comment>
<comment type="function">
    <text evidence="1">Methylates the class 1 translation termination release factors RF1/PrfA and RF2/PrfB on the glutamine residue of the universally conserved GGQ motif.</text>
</comment>
<dbReference type="GO" id="GO:0102559">
    <property type="term" value="F:peptide chain release factor N(5)-glutamine methyltransferase activity"/>
    <property type="evidence" value="ECO:0007669"/>
    <property type="project" value="UniProtKB-EC"/>
</dbReference>
<dbReference type="RefSeq" id="WP_206656952.1">
    <property type="nucleotide sequence ID" value="NZ_CP071182.1"/>
</dbReference>
<dbReference type="InterPro" id="IPR041698">
    <property type="entry name" value="Methyltransf_25"/>
</dbReference>
<dbReference type="Gene3D" id="1.10.8.10">
    <property type="entry name" value="DNA helicase RuvA subunit, C-terminal domain"/>
    <property type="match status" value="1"/>
</dbReference>
<dbReference type="PANTHER" id="PTHR18895:SF74">
    <property type="entry name" value="MTRF1L RELEASE FACTOR GLUTAMINE METHYLTRANSFERASE"/>
    <property type="match status" value="1"/>
</dbReference>
<evidence type="ECO:0000259" key="4">
    <source>
        <dbReference type="Pfam" id="PF17827"/>
    </source>
</evidence>
<evidence type="ECO:0000256" key="2">
    <source>
        <dbReference type="SAM" id="MobiDB-lite"/>
    </source>
</evidence>
<dbReference type="InterPro" id="IPR050320">
    <property type="entry name" value="N5-glutamine_MTase"/>
</dbReference>
<keyword evidence="1" id="KW-0949">S-adenosyl-L-methionine</keyword>
<name>A0A9X7VYV4_9BACL</name>
<dbReference type="InterPro" id="IPR002052">
    <property type="entry name" value="DNA_methylase_N6_adenine_CS"/>
</dbReference>
<feature type="domain" description="Methyltransferase" evidence="3">
    <location>
        <begin position="226"/>
        <end position="283"/>
    </location>
</feature>
<keyword evidence="6" id="KW-1185">Reference proteome</keyword>
<dbReference type="GO" id="GO:0032259">
    <property type="term" value="P:methylation"/>
    <property type="evidence" value="ECO:0007669"/>
    <property type="project" value="UniProtKB-KW"/>
</dbReference>
<evidence type="ECO:0000313" key="6">
    <source>
        <dbReference type="Proteomes" id="UP000663505"/>
    </source>
</evidence>
<keyword evidence="1" id="KW-0808">Transferase</keyword>
<keyword evidence="1 5" id="KW-0489">Methyltransferase</keyword>
<feature type="compositionally biased region" description="Low complexity" evidence="2">
    <location>
        <begin position="10"/>
        <end position="35"/>
    </location>
</feature>
<sequence length="427" mass="44347">MATGKTPRDGTPGTPGTPGAAGTPGATGATGATATQSQRPALQPQPPATTRAGDIERPATGAGDIERPATVAEALRWGARVIGGGPYTHMDDQLARNEAEWLLGWVAGWNRTTLLVSLPDGISDEVWERFWEAIQRRVNGEPLQYITGEAAFFGRSFHVEPGCLIPRPETELLAEAAITYIRSGHAGWSHGGSGHAGTGHAGTDLADFAHLQRIAGAIQPTPIVRVADIGTGSGALAVTIALECPSASVWAVDLSAKALRIAGANATALGAAESVTFVQDDGIEWLASLTSATGAPDEAVPSQRGVAPDEAVPPAIHVPNGLHILVSNPPYIPSEDIQALDADVRDHEPRLALDGGSDGLDFYRSLAALGQGVFAPGPAALFLEVGFGQAQDVKALFAATNADFVGWTFDVLRDLQGIERVVRGVRS</sequence>
<dbReference type="Pfam" id="PF13649">
    <property type="entry name" value="Methyltransf_25"/>
    <property type="match status" value="1"/>
</dbReference>
<dbReference type="EC" id="2.1.1.297" evidence="1"/>
<proteinExistence type="inferred from homology"/>
<feature type="binding site" evidence="1">
    <location>
        <begin position="230"/>
        <end position="234"/>
    </location>
    <ligand>
        <name>S-adenosyl-L-methionine</name>
        <dbReference type="ChEBI" id="CHEBI:59789"/>
    </ligand>
</feature>
<feature type="region of interest" description="Disordered" evidence="2">
    <location>
        <begin position="1"/>
        <end position="66"/>
    </location>
</feature>
<feature type="binding site" evidence="1">
    <location>
        <position position="328"/>
    </location>
    <ligand>
        <name>S-adenosyl-L-methionine</name>
        <dbReference type="ChEBI" id="CHEBI:59789"/>
    </ligand>
</feature>
<dbReference type="KEGG" id="afx:JZ786_00645"/>
<dbReference type="InterPro" id="IPR040758">
    <property type="entry name" value="PrmC_N"/>
</dbReference>